<keyword evidence="7 17" id="KW-0132">Cell division</keyword>
<dbReference type="NCBIfam" id="NF000755">
    <property type="entry name" value="PRK00046.1"/>
    <property type="match status" value="1"/>
</dbReference>
<dbReference type="InterPro" id="IPR016166">
    <property type="entry name" value="FAD-bd_PCMH"/>
</dbReference>
<dbReference type="GO" id="GO:0008360">
    <property type="term" value="P:regulation of cell shape"/>
    <property type="evidence" value="ECO:0007669"/>
    <property type="project" value="UniProtKB-KW"/>
</dbReference>
<evidence type="ECO:0000259" key="18">
    <source>
        <dbReference type="PROSITE" id="PS51387"/>
    </source>
</evidence>
<dbReference type="NCBIfam" id="TIGR00179">
    <property type="entry name" value="murB"/>
    <property type="match status" value="1"/>
</dbReference>
<evidence type="ECO:0000256" key="4">
    <source>
        <dbReference type="ARBA" id="ARBA00004752"/>
    </source>
</evidence>
<dbReference type="Pfam" id="PF02873">
    <property type="entry name" value="MurB_C"/>
    <property type="match status" value="1"/>
</dbReference>
<dbReference type="GO" id="GO:0005829">
    <property type="term" value="C:cytosol"/>
    <property type="evidence" value="ECO:0007669"/>
    <property type="project" value="TreeGrafter"/>
</dbReference>
<evidence type="ECO:0000256" key="13">
    <source>
        <dbReference type="ARBA" id="ARBA00023002"/>
    </source>
</evidence>
<feature type="active site" evidence="17">
    <location>
        <position position="166"/>
    </location>
</feature>
<evidence type="ECO:0000256" key="16">
    <source>
        <dbReference type="ARBA" id="ARBA00048914"/>
    </source>
</evidence>
<evidence type="ECO:0000256" key="11">
    <source>
        <dbReference type="ARBA" id="ARBA00022960"/>
    </source>
</evidence>
<dbReference type="InterPro" id="IPR016167">
    <property type="entry name" value="FAD-bd_PCMH_sub1"/>
</dbReference>
<dbReference type="PROSITE" id="PS51387">
    <property type="entry name" value="FAD_PCMH"/>
    <property type="match status" value="1"/>
</dbReference>
<dbReference type="EC" id="1.3.1.98" evidence="17"/>
<dbReference type="InterPro" id="IPR003170">
    <property type="entry name" value="MurB"/>
</dbReference>
<gene>
    <name evidence="17" type="primary">murB</name>
    <name evidence="19" type="ORF">DFJ64_2731</name>
</gene>
<dbReference type="SUPFAM" id="SSF56194">
    <property type="entry name" value="Uridine diphospho-N-Acetylenolpyruvylglucosamine reductase, MurB, C-terminal domain"/>
    <property type="match status" value="1"/>
</dbReference>
<keyword evidence="8 17" id="KW-0285">Flavoprotein</keyword>
<evidence type="ECO:0000256" key="12">
    <source>
        <dbReference type="ARBA" id="ARBA00022984"/>
    </source>
</evidence>
<keyword evidence="6 17" id="KW-0963">Cytoplasm</keyword>
<feature type="domain" description="FAD-binding PCMH-type" evidence="18">
    <location>
        <begin position="17"/>
        <end position="227"/>
    </location>
</feature>
<dbReference type="InterPro" id="IPR036318">
    <property type="entry name" value="FAD-bd_PCMH-like_sf"/>
</dbReference>
<dbReference type="AlphaFoldDB" id="A0A3D9V694"/>
<evidence type="ECO:0000256" key="2">
    <source>
        <dbReference type="ARBA" id="ARBA00003921"/>
    </source>
</evidence>
<comment type="function">
    <text evidence="2 17">Cell wall formation.</text>
</comment>
<keyword evidence="14 17" id="KW-0131">Cell cycle</keyword>
<evidence type="ECO:0000256" key="5">
    <source>
        <dbReference type="ARBA" id="ARBA00010485"/>
    </source>
</evidence>
<evidence type="ECO:0000256" key="14">
    <source>
        <dbReference type="ARBA" id="ARBA00023306"/>
    </source>
</evidence>
<keyword evidence="20" id="KW-1185">Reference proteome</keyword>
<dbReference type="Pfam" id="PF01565">
    <property type="entry name" value="FAD_binding_4"/>
    <property type="match status" value="1"/>
</dbReference>
<dbReference type="GO" id="GO:0009252">
    <property type="term" value="P:peptidoglycan biosynthetic process"/>
    <property type="evidence" value="ECO:0007669"/>
    <property type="project" value="UniProtKB-UniRule"/>
</dbReference>
<feature type="active site" description="Proton donor" evidence="17">
    <location>
        <position position="244"/>
    </location>
</feature>
<dbReference type="PANTHER" id="PTHR21071:SF4">
    <property type="entry name" value="UDP-N-ACETYLENOLPYRUVOYLGLUCOSAMINE REDUCTASE"/>
    <property type="match status" value="1"/>
</dbReference>
<dbReference type="Gene3D" id="3.30.465.10">
    <property type="match status" value="1"/>
</dbReference>
<keyword evidence="15 17" id="KW-0961">Cell wall biogenesis/degradation</keyword>
<dbReference type="InterPro" id="IPR036635">
    <property type="entry name" value="MurB_C_sf"/>
</dbReference>
<reference evidence="19 20" key="1">
    <citation type="submission" date="2018-08" db="EMBL/GenBank/DDBJ databases">
        <title>Sequencing the genomes of 1000 actinobacteria strains.</title>
        <authorList>
            <person name="Klenk H.-P."/>
        </authorList>
    </citation>
    <scope>NUCLEOTIDE SEQUENCE [LARGE SCALE GENOMIC DNA]</scope>
    <source>
        <strain evidence="19 20">DSM 22891</strain>
    </source>
</reference>
<comment type="catalytic activity">
    <reaction evidence="16 17">
        <text>UDP-N-acetyl-alpha-D-muramate + NADP(+) = UDP-N-acetyl-3-O-(1-carboxyvinyl)-alpha-D-glucosamine + NADPH + H(+)</text>
        <dbReference type="Rhea" id="RHEA:12248"/>
        <dbReference type="ChEBI" id="CHEBI:15378"/>
        <dbReference type="ChEBI" id="CHEBI:57783"/>
        <dbReference type="ChEBI" id="CHEBI:58349"/>
        <dbReference type="ChEBI" id="CHEBI:68483"/>
        <dbReference type="ChEBI" id="CHEBI:70757"/>
        <dbReference type="EC" id="1.3.1.98"/>
    </reaction>
</comment>
<dbReference type="HAMAP" id="MF_00037">
    <property type="entry name" value="MurB"/>
    <property type="match status" value="1"/>
</dbReference>
<keyword evidence="11 17" id="KW-0133">Cell shape</keyword>
<evidence type="ECO:0000313" key="20">
    <source>
        <dbReference type="Proteomes" id="UP000256485"/>
    </source>
</evidence>
<keyword evidence="13 17" id="KW-0560">Oxidoreductase</keyword>
<evidence type="ECO:0000256" key="6">
    <source>
        <dbReference type="ARBA" id="ARBA00022490"/>
    </source>
</evidence>
<keyword evidence="9 17" id="KW-0274">FAD</keyword>
<accession>A0A3D9V694</accession>
<comment type="pathway">
    <text evidence="4 17">Cell wall biogenesis; peptidoglycan biosynthesis.</text>
</comment>
<evidence type="ECO:0000256" key="9">
    <source>
        <dbReference type="ARBA" id="ARBA00022827"/>
    </source>
</evidence>
<evidence type="ECO:0000256" key="3">
    <source>
        <dbReference type="ARBA" id="ARBA00004496"/>
    </source>
</evidence>
<comment type="cofactor">
    <cofactor evidence="1 17">
        <name>FAD</name>
        <dbReference type="ChEBI" id="CHEBI:57692"/>
    </cofactor>
</comment>
<dbReference type="GO" id="GO:0008762">
    <property type="term" value="F:UDP-N-acetylmuramate dehydrogenase activity"/>
    <property type="evidence" value="ECO:0007669"/>
    <property type="project" value="UniProtKB-UniRule"/>
</dbReference>
<proteinExistence type="inferred from homology"/>
<comment type="caution">
    <text evidence="19">The sequence shown here is derived from an EMBL/GenBank/DDBJ whole genome shotgun (WGS) entry which is preliminary data.</text>
</comment>
<feature type="active site" evidence="17">
    <location>
        <position position="338"/>
    </location>
</feature>
<keyword evidence="10 17" id="KW-0521">NADP</keyword>
<keyword evidence="12 17" id="KW-0573">Peptidoglycan synthesis</keyword>
<dbReference type="PANTHER" id="PTHR21071">
    <property type="entry name" value="UDP-N-ACETYLENOLPYRUVOYLGLUCOSAMINE REDUCTASE"/>
    <property type="match status" value="1"/>
</dbReference>
<evidence type="ECO:0000256" key="10">
    <source>
        <dbReference type="ARBA" id="ARBA00022857"/>
    </source>
</evidence>
<dbReference type="GO" id="GO:0071949">
    <property type="term" value="F:FAD binding"/>
    <property type="evidence" value="ECO:0007669"/>
    <property type="project" value="InterPro"/>
</dbReference>
<dbReference type="Proteomes" id="UP000256485">
    <property type="component" value="Unassembled WGS sequence"/>
</dbReference>
<organism evidence="19 20">
    <name type="scientific">Thermasporomyces composti</name>
    <dbReference type="NCBI Taxonomy" id="696763"/>
    <lineage>
        <taxon>Bacteria</taxon>
        <taxon>Bacillati</taxon>
        <taxon>Actinomycetota</taxon>
        <taxon>Actinomycetes</taxon>
        <taxon>Propionibacteriales</taxon>
        <taxon>Nocardioidaceae</taxon>
        <taxon>Thermasporomyces</taxon>
    </lineage>
</organism>
<evidence type="ECO:0000256" key="7">
    <source>
        <dbReference type="ARBA" id="ARBA00022618"/>
    </source>
</evidence>
<dbReference type="InterPro" id="IPR016169">
    <property type="entry name" value="FAD-bd_PCMH_sub2"/>
</dbReference>
<dbReference type="InterPro" id="IPR011601">
    <property type="entry name" value="MurB_C"/>
</dbReference>
<dbReference type="GO" id="GO:0051301">
    <property type="term" value="P:cell division"/>
    <property type="evidence" value="ECO:0007669"/>
    <property type="project" value="UniProtKB-KW"/>
</dbReference>
<evidence type="ECO:0000256" key="1">
    <source>
        <dbReference type="ARBA" id="ARBA00001974"/>
    </source>
</evidence>
<name>A0A3D9V694_THECX</name>
<dbReference type="InterPro" id="IPR006094">
    <property type="entry name" value="Oxid_FAD_bind_N"/>
</dbReference>
<comment type="similarity">
    <text evidence="5 17">Belongs to the MurB family.</text>
</comment>
<dbReference type="UniPathway" id="UPA00219"/>
<evidence type="ECO:0000256" key="15">
    <source>
        <dbReference type="ARBA" id="ARBA00023316"/>
    </source>
</evidence>
<dbReference type="Gene3D" id="3.30.43.10">
    <property type="entry name" value="Uridine Diphospho-n-acetylenolpyruvylglucosamine Reductase, domain 2"/>
    <property type="match status" value="1"/>
</dbReference>
<dbReference type="OrthoDB" id="9804753at2"/>
<protein>
    <recommendedName>
        <fullName evidence="17">UDP-N-acetylenolpyruvoylglucosamine reductase</fullName>
        <ecNumber evidence="17">1.3.1.98</ecNumber>
    </recommendedName>
    <alternativeName>
        <fullName evidence="17">UDP-N-acetylmuramate dehydrogenase</fullName>
    </alternativeName>
</protein>
<dbReference type="Gene3D" id="3.90.78.10">
    <property type="entry name" value="UDP-N-acetylenolpyruvoylglucosamine reductase, C-terminal domain"/>
    <property type="match status" value="1"/>
</dbReference>
<dbReference type="EMBL" id="QTUC01000001">
    <property type="protein sequence ID" value="REF37288.1"/>
    <property type="molecule type" value="Genomic_DNA"/>
</dbReference>
<evidence type="ECO:0000256" key="8">
    <source>
        <dbReference type="ARBA" id="ARBA00022630"/>
    </source>
</evidence>
<dbReference type="RefSeq" id="WP_115852079.1">
    <property type="nucleotide sequence ID" value="NZ_QTUC01000001.1"/>
</dbReference>
<comment type="subcellular location">
    <subcellularLocation>
        <location evidence="3 17">Cytoplasm</location>
    </subcellularLocation>
</comment>
<dbReference type="GO" id="GO:0071555">
    <property type="term" value="P:cell wall organization"/>
    <property type="evidence" value="ECO:0007669"/>
    <property type="project" value="UniProtKB-KW"/>
</dbReference>
<sequence>MNELFDVPLAELTTLRLGGPAKRIVEVHDTAELVEVLRACDADGEPVLLLGGGSNVVVADEGFPGTVVLVRTKGVRVESASACGGAVVRIAAGEEWDPFVARAVEEGWVGIEALSGIPGLVGAAPIQNVGAYGQEVADTLAQVRVWDRVDGVTRTFPLAECGFGYRTSRFKREPSRYAVLEVVLQLGLGDTSAPVRYAELARTLGVDLGRRAPLAEVRSAVLELRRRKGMVLDPDDHDTWSVGSFFTNPVVPASVAAALPEDAPRWPADDGLVKVSAAWLIERAGFGRGYGDGSVRLSSKHTLALTNRGGATTADLLALAREVRAGVRAAFGIDLVNEPVLVGCVLE</sequence>
<dbReference type="NCBIfam" id="NF010478">
    <property type="entry name" value="PRK13903.1"/>
    <property type="match status" value="1"/>
</dbReference>
<dbReference type="SUPFAM" id="SSF56176">
    <property type="entry name" value="FAD-binding/transporter-associated domain-like"/>
    <property type="match status" value="1"/>
</dbReference>
<evidence type="ECO:0000313" key="19">
    <source>
        <dbReference type="EMBL" id="REF37288.1"/>
    </source>
</evidence>
<evidence type="ECO:0000256" key="17">
    <source>
        <dbReference type="HAMAP-Rule" id="MF_00037"/>
    </source>
</evidence>